<protein>
    <submittedName>
        <fullName evidence="1">Uncharacterized protein</fullName>
    </submittedName>
</protein>
<dbReference type="Proteomes" id="UP000278792">
    <property type="component" value="Unassembled WGS sequence"/>
</dbReference>
<sequence>MKWQRGAITLLTTAVLLLALLLLVLGSYRAVFYQIKISQNEVEARRIHWLAEGAVECLYAYIQVSGVNPDRLLIGSSDSHFDAMQALCLSDVSMESLYLELPLIASPVSGHYRLVYQRNGITQLSRAIVLQAGSYQWQEGTWNDG</sequence>
<evidence type="ECO:0000313" key="2">
    <source>
        <dbReference type="Proteomes" id="UP000278792"/>
    </source>
</evidence>
<accession>A0A3N3DX11</accession>
<proteinExistence type="predicted"/>
<dbReference type="EMBL" id="RKIK01000054">
    <property type="protein sequence ID" value="ROV59027.1"/>
    <property type="molecule type" value="Genomic_DNA"/>
</dbReference>
<gene>
    <name evidence="1" type="ORF">EGH82_15620</name>
</gene>
<comment type="caution">
    <text evidence="1">The sequence shown here is derived from an EMBL/GenBank/DDBJ whole genome shotgun (WGS) entry which is preliminary data.</text>
</comment>
<dbReference type="AlphaFoldDB" id="A0A3N3DX11"/>
<evidence type="ECO:0000313" key="1">
    <source>
        <dbReference type="EMBL" id="ROV59027.1"/>
    </source>
</evidence>
<reference evidence="1 2" key="1">
    <citation type="submission" date="2018-11" db="EMBL/GenBank/DDBJ databases">
        <title>Vibrio ponticus strain CAIM 1751 pathogenic for the snapper Lutjanus guttatus.</title>
        <authorList>
            <person name="Soto-Rodriguez S."/>
            <person name="Lozano-Olvera R."/>
            <person name="Gomez-Gil B."/>
        </authorList>
    </citation>
    <scope>NUCLEOTIDE SEQUENCE [LARGE SCALE GENOMIC DNA]</scope>
    <source>
        <strain evidence="1 2">CAIM 1751</strain>
    </source>
</reference>
<organism evidence="1 2">
    <name type="scientific">Vibrio ponticus</name>
    <dbReference type="NCBI Taxonomy" id="265668"/>
    <lineage>
        <taxon>Bacteria</taxon>
        <taxon>Pseudomonadati</taxon>
        <taxon>Pseudomonadota</taxon>
        <taxon>Gammaproteobacteria</taxon>
        <taxon>Vibrionales</taxon>
        <taxon>Vibrionaceae</taxon>
        <taxon>Vibrio</taxon>
    </lineage>
</organism>
<dbReference type="RefSeq" id="WP_123782800.1">
    <property type="nucleotide sequence ID" value="NZ_RKIK01000054.1"/>
</dbReference>
<name>A0A3N3DX11_9VIBR</name>